<organism evidence="5 6">
    <name type="scientific">Paracoccus suum</name>
    <dbReference type="NCBI Taxonomy" id="2259340"/>
    <lineage>
        <taxon>Bacteria</taxon>
        <taxon>Pseudomonadati</taxon>
        <taxon>Pseudomonadota</taxon>
        <taxon>Alphaproteobacteria</taxon>
        <taxon>Rhodobacterales</taxon>
        <taxon>Paracoccaceae</taxon>
        <taxon>Paracoccus</taxon>
    </lineage>
</organism>
<dbReference type="Proteomes" id="UP000252023">
    <property type="component" value="Chromosome"/>
</dbReference>
<dbReference type="OrthoDB" id="194599at2"/>
<sequence length="111" mass="12052">MLPLDTQPIKAPAPHVQEAANMAARAAEAAGLLKALAHEGRMMILCHLSEGEKSVNQLEHLLNERQAAVSQQLARLRAEGIVSCRRDGKARVYSVADPRAAQIIALMCELF</sequence>
<evidence type="ECO:0000313" key="6">
    <source>
        <dbReference type="Proteomes" id="UP000252023"/>
    </source>
</evidence>
<dbReference type="Pfam" id="PF01022">
    <property type="entry name" value="HTH_5"/>
    <property type="match status" value="1"/>
</dbReference>
<evidence type="ECO:0000256" key="1">
    <source>
        <dbReference type="ARBA" id="ARBA00023015"/>
    </source>
</evidence>
<dbReference type="PROSITE" id="PS50987">
    <property type="entry name" value="HTH_ARSR_2"/>
    <property type="match status" value="1"/>
</dbReference>
<reference evidence="6" key="1">
    <citation type="submission" date="2018-07" db="EMBL/GenBank/DDBJ databases">
        <title>Genome sequencing of Paracoccus sp. SC2-6.</title>
        <authorList>
            <person name="Heo J."/>
            <person name="Kim S.-J."/>
            <person name="Kwon S.-W."/>
        </authorList>
    </citation>
    <scope>NUCLEOTIDE SEQUENCE [LARGE SCALE GENOMIC DNA]</scope>
    <source>
        <strain evidence="6">SC2-6</strain>
    </source>
</reference>
<dbReference type="Gene3D" id="1.10.10.10">
    <property type="entry name" value="Winged helix-like DNA-binding domain superfamily/Winged helix DNA-binding domain"/>
    <property type="match status" value="1"/>
</dbReference>
<protein>
    <submittedName>
        <fullName evidence="5">Transcriptional regulator</fullName>
    </submittedName>
</protein>
<proteinExistence type="predicted"/>
<feature type="domain" description="HTH arsR-type" evidence="4">
    <location>
        <begin position="21"/>
        <end position="111"/>
    </location>
</feature>
<dbReference type="GO" id="GO:0003700">
    <property type="term" value="F:DNA-binding transcription factor activity"/>
    <property type="evidence" value="ECO:0007669"/>
    <property type="project" value="InterPro"/>
</dbReference>
<dbReference type="SMART" id="SM00418">
    <property type="entry name" value="HTH_ARSR"/>
    <property type="match status" value="1"/>
</dbReference>
<dbReference type="InterPro" id="IPR036390">
    <property type="entry name" value="WH_DNA-bd_sf"/>
</dbReference>
<dbReference type="RefSeq" id="WP_114075827.1">
    <property type="nucleotide sequence ID" value="NZ_CP030918.1"/>
</dbReference>
<dbReference type="InterPro" id="IPR001845">
    <property type="entry name" value="HTH_ArsR_DNA-bd_dom"/>
</dbReference>
<gene>
    <name evidence="5" type="ORF">DRW48_07250</name>
</gene>
<evidence type="ECO:0000256" key="2">
    <source>
        <dbReference type="ARBA" id="ARBA00023125"/>
    </source>
</evidence>
<keyword evidence="6" id="KW-1185">Reference proteome</keyword>
<dbReference type="EMBL" id="CP030918">
    <property type="protein sequence ID" value="AXC49512.1"/>
    <property type="molecule type" value="Genomic_DNA"/>
</dbReference>
<dbReference type="GO" id="GO:0003677">
    <property type="term" value="F:DNA binding"/>
    <property type="evidence" value="ECO:0007669"/>
    <property type="project" value="UniProtKB-KW"/>
</dbReference>
<name>A0A344PJF7_9RHOB</name>
<dbReference type="PANTHER" id="PTHR43132">
    <property type="entry name" value="ARSENICAL RESISTANCE OPERON REPRESSOR ARSR-RELATED"/>
    <property type="match status" value="1"/>
</dbReference>
<dbReference type="PRINTS" id="PR00778">
    <property type="entry name" value="HTHARSR"/>
</dbReference>
<keyword evidence="1" id="KW-0805">Transcription regulation</keyword>
<keyword evidence="3" id="KW-0804">Transcription</keyword>
<dbReference type="NCBIfam" id="NF033788">
    <property type="entry name" value="HTH_metalloreg"/>
    <property type="match status" value="1"/>
</dbReference>
<keyword evidence="2" id="KW-0238">DNA-binding</keyword>
<dbReference type="SUPFAM" id="SSF46785">
    <property type="entry name" value="Winged helix' DNA-binding domain"/>
    <property type="match status" value="1"/>
</dbReference>
<dbReference type="KEGG" id="pars:DRW48_07250"/>
<dbReference type="InterPro" id="IPR011991">
    <property type="entry name" value="ArsR-like_HTH"/>
</dbReference>
<dbReference type="CDD" id="cd00090">
    <property type="entry name" value="HTH_ARSR"/>
    <property type="match status" value="1"/>
</dbReference>
<evidence type="ECO:0000313" key="5">
    <source>
        <dbReference type="EMBL" id="AXC49512.1"/>
    </source>
</evidence>
<evidence type="ECO:0000256" key="3">
    <source>
        <dbReference type="ARBA" id="ARBA00023163"/>
    </source>
</evidence>
<dbReference type="InterPro" id="IPR036388">
    <property type="entry name" value="WH-like_DNA-bd_sf"/>
</dbReference>
<dbReference type="PANTHER" id="PTHR43132:SF2">
    <property type="entry name" value="ARSENICAL RESISTANCE OPERON REPRESSOR ARSR-RELATED"/>
    <property type="match status" value="1"/>
</dbReference>
<dbReference type="AlphaFoldDB" id="A0A344PJF7"/>
<evidence type="ECO:0000259" key="4">
    <source>
        <dbReference type="PROSITE" id="PS50987"/>
    </source>
</evidence>
<accession>A0A344PJF7</accession>
<dbReference type="InterPro" id="IPR051011">
    <property type="entry name" value="Metal_resp_trans_reg"/>
</dbReference>